<proteinExistence type="predicted"/>
<name>A0A6J7PA92_9ZZZZ</name>
<accession>A0A6J7PA92</accession>
<reference evidence="1" key="1">
    <citation type="submission" date="2020-05" db="EMBL/GenBank/DDBJ databases">
        <authorList>
            <person name="Chiriac C."/>
            <person name="Salcher M."/>
            <person name="Ghai R."/>
            <person name="Kavagutti S V."/>
        </authorList>
    </citation>
    <scope>NUCLEOTIDE SEQUENCE</scope>
</reference>
<protein>
    <submittedName>
        <fullName evidence="1">Unannotated protein</fullName>
    </submittedName>
</protein>
<organism evidence="1">
    <name type="scientific">freshwater metagenome</name>
    <dbReference type="NCBI Taxonomy" id="449393"/>
    <lineage>
        <taxon>unclassified sequences</taxon>
        <taxon>metagenomes</taxon>
        <taxon>ecological metagenomes</taxon>
    </lineage>
</organism>
<dbReference type="Pfam" id="PF12007">
    <property type="entry name" value="DUF3501"/>
    <property type="match status" value="1"/>
</dbReference>
<dbReference type="AlphaFoldDB" id="A0A6J7PA92"/>
<sequence length="205" mass="23225">MSSSSPQDDLSPRKLKLSDIADLRAYERTRDEFRAEIITLKKRRRIGVGLFVTLLFENRETILFQVQEMARAENILSDEGITTELNVYNPLIPLPGTLSATLFLELTSEEQLREWLPKLVGIQRSLLLRFAGHEVRCVVDEDHEAQLTRDDVTASVHYIRFEFSPEQVAAWSTGPVELVVDHPDYLEVTALSEATVAELATDLAD</sequence>
<dbReference type="InterPro" id="IPR021890">
    <property type="entry name" value="DUF3501"/>
</dbReference>
<evidence type="ECO:0000313" key="1">
    <source>
        <dbReference type="EMBL" id="CAB5000289.1"/>
    </source>
</evidence>
<gene>
    <name evidence="1" type="ORF">UFOPK3914_02098</name>
</gene>
<dbReference type="EMBL" id="CAFBOG010000297">
    <property type="protein sequence ID" value="CAB5000289.1"/>
    <property type="molecule type" value="Genomic_DNA"/>
</dbReference>